<gene>
    <name evidence="9" type="ORF">OMQ_01380</name>
</gene>
<evidence type="ECO:0000256" key="3">
    <source>
        <dbReference type="ARBA" id="ARBA00022670"/>
    </source>
</evidence>
<evidence type="ECO:0000256" key="6">
    <source>
        <dbReference type="SAM" id="MobiDB-lite"/>
    </source>
</evidence>
<dbReference type="PATRIC" id="fig|1139996.3.peg.1361"/>
<comment type="caution">
    <text evidence="9">The sequence shown here is derived from an EMBL/GenBank/DDBJ whole genome shotgun (WGS) entry which is preliminary data.</text>
</comment>
<evidence type="ECO:0000256" key="1">
    <source>
        <dbReference type="ARBA" id="ARBA00007074"/>
    </source>
</evidence>
<evidence type="ECO:0000256" key="5">
    <source>
        <dbReference type="ARBA" id="ARBA00022807"/>
    </source>
</evidence>
<reference evidence="9 10" key="1">
    <citation type="submission" date="2013-03" db="EMBL/GenBank/DDBJ databases">
        <title>The Genome Sequence of Enterococcus saccharolyticus ATCC_43076 (Illumina only assembly).</title>
        <authorList>
            <consortium name="The Broad Institute Genomics Platform"/>
            <consortium name="The Broad Institute Genome Sequencing Center for Infectious Disease"/>
            <person name="Earl A."/>
            <person name="Russ C."/>
            <person name="Gilmore M."/>
            <person name="Surin D."/>
            <person name="Walker B."/>
            <person name="Young S."/>
            <person name="Zeng Q."/>
            <person name="Gargeya S."/>
            <person name="Fitzgerald M."/>
            <person name="Haas B."/>
            <person name="Abouelleil A."/>
            <person name="Allen A.W."/>
            <person name="Alvarado L."/>
            <person name="Arachchi H.M."/>
            <person name="Berlin A.M."/>
            <person name="Chapman S.B."/>
            <person name="Gainer-Dewar J."/>
            <person name="Goldberg J."/>
            <person name="Griggs A."/>
            <person name="Gujja S."/>
            <person name="Hansen M."/>
            <person name="Howarth C."/>
            <person name="Imamovic A."/>
            <person name="Ireland A."/>
            <person name="Larimer J."/>
            <person name="McCowan C."/>
            <person name="Murphy C."/>
            <person name="Pearson M."/>
            <person name="Poon T.W."/>
            <person name="Priest M."/>
            <person name="Roberts A."/>
            <person name="Saif S."/>
            <person name="Shea T."/>
            <person name="Sisk P."/>
            <person name="Sykes S."/>
            <person name="Wortman J."/>
            <person name="Nusbaum C."/>
            <person name="Birren B."/>
        </authorList>
    </citation>
    <scope>NUCLEOTIDE SEQUENCE [LARGE SCALE GENOMIC DNA]</scope>
    <source>
        <strain evidence="9 10">ATCC 43076</strain>
    </source>
</reference>
<feature type="compositionally biased region" description="Acidic residues" evidence="6">
    <location>
        <begin position="116"/>
        <end position="126"/>
    </location>
</feature>
<dbReference type="InterPro" id="IPR000064">
    <property type="entry name" value="NLP_P60_dom"/>
</dbReference>
<dbReference type="Proteomes" id="UP000014136">
    <property type="component" value="Unassembled WGS sequence"/>
</dbReference>
<dbReference type="GO" id="GO:0004040">
    <property type="term" value="F:amidase activity"/>
    <property type="evidence" value="ECO:0007669"/>
    <property type="project" value="InterPro"/>
</dbReference>
<dbReference type="Pfam" id="PF00877">
    <property type="entry name" value="NLPC_P60"/>
    <property type="match status" value="1"/>
</dbReference>
<dbReference type="InterPro" id="IPR007921">
    <property type="entry name" value="CHAP_dom"/>
</dbReference>
<dbReference type="GO" id="GO:0006508">
    <property type="term" value="P:proteolysis"/>
    <property type="evidence" value="ECO:0007669"/>
    <property type="project" value="UniProtKB-KW"/>
</dbReference>
<dbReference type="Pfam" id="PF05257">
    <property type="entry name" value="CHAP"/>
    <property type="match status" value="1"/>
</dbReference>
<evidence type="ECO:0000313" key="9">
    <source>
        <dbReference type="EMBL" id="EOT28858.1"/>
    </source>
</evidence>
<dbReference type="Gene3D" id="1.10.530.10">
    <property type="match status" value="1"/>
</dbReference>
<sequence>MKNNLKLKRALAAFSIALLLMSNTAPVLSDVAATISSSEQTANVETASVDTTTDTGTVETTDTTETIETTVEQVEGTISSTEESSSSSEESTSSEESSSSESDSSSVEVIPPVDPSEPEPSQEETPDSTTSESTSSSSETIDFSTNSSESSSHNNNGNSGQQKPTESTKQPEKQKEDKKNQPPKKQEEKKVAKKQPKESTPVTKEQKNQVTANNSIPSNQVLPNTPLFIGPSISDSKTSLDSRLVTNNISSSDLNGYELPLLDSFKDQRSAALVVEALSQLQAEYKKDAKGPEAFDNLYLPVYVYDKVFGKKLGNSYEDIRHSGTAVAIKDAVPGDIFLWETNKKVTQAAIYLGQDRFIMADEEFSKQQVPSRVNDDVKDEKDEKDEKQTDKKEKEVVPGVGVFKLQTNEDEKEKDAPTASQAANSYKEQPTTAIHFSANDQLTSHGKELIKGYAASFDFRENAATQRFIEQIGESARELGLKYDVFASVMIAQAILESGSGTSGLSTGPYYNLFGVKGSHNGASVTLATNEDNGSGQLYQINSAFRVYPSYKESLEDYVQLLRGGISGNQSFYKKVWRSEAKNYLQATSELTGKYATDTFYNNKLNSIIAVYNLTQYDEAKNSINLNFSNANIQDFSGIPESYRHLVKYPKYNGANYNTSGSYGSDQCTWYAFNRVHQLGGTVGDYMGNGADWGTTGQRTGYKVSATPKAGDVISFKQGVAGYHPLYGHVAFVEAVGKDSILISEGDISYLNYRIIPNEIALSSGVSYITPK</sequence>
<evidence type="ECO:0000256" key="4">
    <source>
        <dbReference type="ARBA" id="ARBA00022801"/>
    </source>
</evidence>
<keyword evidence="7" id="KW-0732">Signal</keyword>
<dbReference type="EMBL" id="AHYT01000005">
    <property type="protein sequence ID" value="EOT28858.1"/>
    <property type="molecule type" value="Genomic_DNA"/>
</dbReference>
<dbReference type="eggNOG" id="COG0791">
    <property type="taxonomic scope" value="Bacteria"/>
</dbReference>
<dbReference type="OrthoDB" id="977752at2"/>
<dbReference type="InterPro" id="IPR051056">
    <property type="entry name" value="Glycosyl_Hydrolase_73"/>
</dbReference>
<evidence type="ECO:0000256" key="7">
    <source>
        <dbReference type="SAM" id="SignalP"/>
    </source>
</evidence>
<accession>S0NIZ2</accession>
<feature type="region of interest" description="Disordered" evidence="6">
    <location>
        <begin position="408"/>
        <end position="430"/>
    </location>
</feature>
<feature type="compositionally biased region" description="Polar residues" evidence="6">
    <location>
        <begin position="419"/>
        <end position="430"/>
    </location>
</feature>
<feature type="signal peptide" evidence="7">
    <location>
        <begin position="1"/>
        <end position="29"/>
    </location>
</feature>
<dbReference type="GO" id="GO:0008234">
    <property type="term" value="F:cysteine-type peptidase activity"/>
    <property type="evidence" value="ECO:0007669"/>
    <property type="project" value="UniProtKB-KW"/>
</dbReference>
<feature type="compositionally biased region" description="Basic and acidic residues" evidence="6">
    <location>
        <begin position="374"/>
        <end position="395"/>
    </location>
</feature>
<dbReference type="Gene3D" id="3.90.1720.10">
    <property type="entry name" value="endopeptidase domain like (from Nostoc punctiforme)"/>
    <property type="match status" value="2"/>
</dbReference>
<name>S0NIZ2_9ENTE</name>
<dbReference type="InterPro" id="IPR002901">
    <property type="entry name" value="MGlyc_endo_b_GlcNAc-like_dom"/>
</dbReference>
<feature type="compositionally biased region" description="Basic and acidic residues" evidence="6">
    <location>
        <begin position="408"/>
        <end position="417"/>
    </location>
</feature>
<dbReference type="PROSITE" id="PS50911">
    <property type="entry name" value="CHAP"/>
    <property type="match status" value="1"/>
</dbReference>
<comment type="similarity">
    <text evidence="2">Belongs to the glycosyl hydrolase 73 family.</text>
</comment>
<feature type="region of interest" description="Disordered" evidence="6">
    <location>
        <begin position="36"/>
        <end position="223"/>
    </location>
</feature>
<dbReference type="eggNOG" id="COG1705">
    <property type="taxonomic scope" value="Bacteria"/>
</dbReference>
<protein>
    <recommendedName>
        <fullName evidence="8">Peptidase C51 domain-containing protein</fullName>
    </recommendedName>
</protein>
<organism evidence="9 10">
    <name type="scientific">Enterococcus saccharolyticus subsp. saccharolyticus ATCC 43076</name>
    <dbReference type="NCBI Taxonomy" id="1139996"/>
    <lineage>
        <taxon>Bacteria</taxon>
        <taxon>Bacillati</taxon>
        <taxon>Bacillota</taxon>
        <taxon>Bacilli</taxon>
        <taxon>Lactobacillales</taxon>
        <taxon>Enterococcaceae</taxon>
        <taxon>Enterococcus</taxon>
    </lineage>
</organism>
<evidence type="ECO:0000313" key="10">
    <source>
        <dbReference type="Proteomes" id="UP000014136"/>
    </source>
</evidence>
<keyword evidence="4" id="KW-0378">Hydrolase</keyword>
<feature type="compositionally biased region" description="Low complexity" evidence="6">
    <location>
        <begin position="44"/>
        <end position="111"/>
    </location>
</feature>
<dbReference type="eggNOG" id="COG3942">
    <property type="taxonomic scope" value="Bacteria"/>
</dbReference>
<dbReference type="PANTHER" id="PTHR33308:SF9">
    <property type="entry name" value="PEPTIDOGLYCAN HYDROLASE FLGJ"/>
    <property type="match status" value="1"/>
</dbReference>
<dbReference type="InterPro" id="IPR038765">
    <property type="entry name" value="Papain-like_cys_pep_sf"/>
</dbReference>
<feature type="compositionally biased region" description="Basic and acidic residues" evidence="6">
    <location>
        <begin position="169"/>
        <end position="190"/>
    </location>
</feature>
<dbReference type="RefSeq" id="WP_016175175.1">
    <property type="nucleotide sequence ID" value="NZ_KE136389.1"/>
</dbReference>
<feature type="region of interest" description="Disordered" evidence="6">
    <location>
        <begin position="369"/>
        <end position="395"/>
    </location>
</feature>
<feature type="compositionally biased region" description="Low complexity" evidence="6">
    <location>
        <begin position="127"/>
        <end position="159"/>
    </location>
</feature>
<comment type="similarity">
    <text evidence="1">Belongs to the peptidase C40 family.</text>
</comment>
<feature type="domain" description="Peptidase C51" evidence="8">
    <location>
        <begin position="644"/>
        <end position="771"/>
    </location>
</feature>
<dbReference type="HOGENOM" id="CLU_017855_0_0_9"/>
<dbReference type="SUPFAM" id="SSF54001">
    <property type="entry name" value="Cysteine proteinases"/>
    <property type="match status" value="2"/>
</dbReference>
<feature type="chain" id="PRO_5039271390" description="Peptidase C51 domain-containing protein" evidence="7">
    <location>
        <begin position="30"/>
        <end position="773"/>
    </location>
</feature>
<dbReference type="STRING" id="41997.RV16_GL001628"/>
<evidence type="ECO:0000259" key="8">
    <source>
        <dbReference type="PROSITE" id="PS50911"/>
    </source>
</evidence>
<dbReference type="Pfam" id="PF01832">
    <property type="entry name" value="Glucosaminidase"/>
    <property type="match status" value="1"/>
</dbReference>
<dbReference type="PANTHER" id="PTHR33308">
    <property type="entry name" value="PEPTIDOGLYCAN HYDROLASE FLGJ"/>
    <property type="match status" value="1"/>
</dbReference>
<keyword evidence="5" id="KW-0788">Thiol protease</keyword>
<keyword evidence="10" id="KW-1185">Reference proteome</keyword>
<dbReference type="AlphaFoldDB" id="S0NIZ2"/>
<evidence type="ECO:0000256" key="2">
    <source>
        <dbReference type="ARBA" id="ARBA00010266"/>
    </source>
</evidence>
<feature type="compositionally biased region" description="Polar residues" evidence="6">
    <location>
        <begin position="200"/>
        <end position="223"/>
    </location>
</feature>
<dbReference type="Gene3D" id="4.10.80.30">
    <property type="entry name" value="DNA polymerase, domain 6"/>
    <property type="match status" value="1"/>
</dbReference>
<proteinExistence type="inferred from homology"/>
<keyword evidence="3" id="KW-0645">Protease</keyword>
<dbReference type="SMART" id="SM00047">
    <property type="entry name" value="LYZ2"/>
    <property type="match status" value="1"/>
</dbReference>